<dbReference type="EnsemblProtists" id="HpaT801839">
    <property type="protein sequence ID" value="HpaP801839"/>
    <property type="gene ID" value="HpaG801839"/>
</dbReference>
<organism evidence="1 2">
    <name type="scientific">Hyaloperonospora arabidopsidis (strain Emoy2)</name>
    <name type="common">Downy mildew agent</name>
    <name type="synonym">Peronospora arabidopsidis</name>
    <dbReference type="NCBI Taxonomy" id="559515"/>
    <lineage>
        <taxon>Eukaryota</taxon>
        <taxon>Sar</taxon>
        <taxon>Stramenopiles</taxon>
        <taxon>Oomycota</taxon>
        <taxon>Peronosporomycetes</taxon>
        <taxon>Peronosporales</taxon>
        <taxon>Peronosporaceae</taxon>
        <taxon>Hyaloperonospora</taxon>
    </lineage>
</organism>
<dbReference type="EMBL" id="JH598543">
    <property type="status" value="NOT_ANNOTATED_CDS"/>
    <property type="molecule type" value="Genomic_DNA"/>
</dbReference>
<evidence type="ECO:0000313" key="1">
    <source>
        <dbReference type="EnsemblProtists" id="HpaP801839"/>
    </source>
</evidence>
<name>M4B6D8_HYAAE</name>
<dbReference type="InParanoid" id="M4B6D8"/>
<evidence type="ECO:0000313" key="2">
    <source>
        <dbReference type="Proteomes" id="UP000011713"/>
    </source>
</evidence>
<protein>
    <submittedName>
        <fullName evidence="1">Uncharacterized protein</fullName>
    </submittedName>
</protein>
<keyword evidence="2" id="KW-1185">Reference proteome</keyword>
<reference evidence="1" key="2">
    <citation type="submission" date="2015-06" db="UniProtKB">
        <authorList>
            <consortium name="EnsemblProtists"/>
        </authorList>
    </citation>
    <scope>IDENTIFICATION</scope>
    <source>
        <strain evidence="1">Emoy2</strain>
    </source>
</reference>
<accession>M4B6D8</accession>
<proteinExistence type="predicted"/>
<reference evidence="2" key="1">
    <citation type="journal article" date="2010" name="Science">
        <title>Signatures of adaptation to obligate biotrophy in the Hyaloperonospora arabidopsidis genome.</title>
        <authorList>
            <person name="Baxter L."/>
            <person name="Tripathy S."/>
            <person name="Ishaque N."/>
            <person name="Boot N."/>
            <person name="Cabral A."/>
            <person name="Kemen E."/>
            <person name="Thines M."/>
            <person name="Ah-Fong A."/>
            <person name="Anderson R."/>
            <person name="Badejoko W."/>
            <person name="Bittner-Eddy P."/>
            <person name="Boore J.L."/>
            <person name="Chibucos M.C."/>
            <person name="Coates M."/>
            <person name="Dehal P."/>
            <person name="Delehaunty K."/>
            <person name="Dong S."/>
            <person name="Downton P."/>
            <person name="Dumas B."/>
            <person name="Fabro G."/>
            <person name="Fronick C."/>
            <person name="Fuerstenberg S.I."/>
            <person name="Fulton L."/>
            <person name="Gaulin E."/>
            <person name="Govers F."/>
            <person name="Hughes L."/>
            <person name="Humphray S."/>
            <person name="Jiang R.H."/>
            <person name="Judelson H."/>
            <person name="Kamoun S."/>
            <person name="Kyung K."/>
            <person name="Meijer H."/>
            <person name="Minx P."/>
            <person name="Morris P."/>
            <person name="Nelson J."/>
            <person name="Phuntumart V."/>
            <person name="Qutob D."/>
            <person name="Rehmany A."/>
            <person name="Rougon-Cardoso A."/>
            <person name="Ryden P."/>
            <person name="Torto-Alalibo T."/>
            <person name="Studholme D."/>
            <person name="Wang Y."/>
            <person name="Win J."/>
            <person name="Wood J."/>
            <person name="Clifton S.W."/>
            <person name="Rogers J."/>
            <person name="Van den Ackerveken G."/>
            <person name="Jones J.D."/>
            <person name="McDowell J.M."/>
            <person name="Beynon J."/>
            <person name="Tyler B.M."/>
        </authorList>
    </citation>
    <scope>NUCLEOTIDE SEQUENCE [LARGE SCALE GENOMIC DNA]</scope>
    <source>
        <strain evidence="2">Emoy2</strain>
    </source>
</reference>
<sequence length="95" mass="10518">MVLKRFIVDELRQPTLSVKLLQLTSQKCQVGRDGGGTVDFVSQWSSGDAMFDRNMAIWVCLNKNFSDVLLVALIVAAPLKMMRGAQCSLHISGDF</sequence>
<dbReference type="AlphaFoldDB" id="M4B6D8"/>
<dbReference type="Proteomes" id="UP000011713">
    <property type="component" value="Unassembled WGS sequence"/>
</dbReference>
<dbReference type="VEuPathDB" id="FungiDB:HpaG801839"/>
<dbReference type="HOGENOM" id="CLU_2377280_0_0_1"/>